<keyword evidence="2" id="KW-1185">Reference proteome</keyword>
<name>A0ABW4X543_9BACT</name>
<evidence type="ECO:0000313" key="1">
    <source>
        <dbReference type="EMBL" id="MFD2069485.1"/>
    </source>
</evidence>
<dbReference type="Proteomes" id="UP001597369">
    <property type="component" value="Unassembled WGS sequence"/>
</dbReference>
<organism evidence="1 2">
    <name type="scientific">Pontibacter silvestris</name>
    <dbReference type="NCBI Taxonomy" id="2305183"/>
    <lineage>
        <taxon>Bacteria</taxon>
        <taxon>Pseudomonadati</taxon>
        <taxon>Bacteroidota</taxon>
        <taxon>Cytophagia</taxon>
        <taxon>Cytophagales</taxon>
        <taxon>Hymenobacteraceae</taxon>
        <taxon>Pontibacter</taxon>
    </lineage>
</organism>
<comment type="caution">
    <text evidence="1">The sequence shown here is derived from an EMBL/GenBank/DDBJ whole genome shotgun (WGS) entry which is preliminary data.</text>
</comment>
<reference evidence="2" key="1">
    <citation type="journal article" date="2019" name="Int. J. Syst. Evol. Microbiol.">
        <title>The Global Catalogue of Microorganisms (GCM) 10K type strain sequencing project: providing services to taxonomists for standard genome sequencing and annotation.</title>
        <authorList>
            <consortium name="The Broad Institute Genomics Platform"/>
            <consortium name="The Broad Institute Genome Sequencing Center for Infectious Disease"/>
            <person name="Wu L."/>
            <person name="Ma J."/>
        </authorList>
    </citation>
    <scope>NUCLEOTIDE SEQUENCE [LARGE SCALE GENOMIC DNA]</scope>
    <source>
        <strain evidence="2">JCM 16545</strain>
    </source>
</reference>
<evidence type="ECO:0000313" key="2">
    <source>
        <dbReference type="Proteomes" id="UP001597369"/>
    </source>
</evidence>
<dbReference type="EMBL" id="JBHUHV010000063">
    <property type="protein sequence ID" value="MFD2069485.1"/>
    <property type="molecule type" value="Genomic_DNA"/>
</dbReference>
<protein>
    <submittedName>
        <fullName evidence="1">Uncharacterized protein</fullName>
    </submittedName>
</protein>
<proteinExistence type="predicted"/>
<dbReference type="RefSeq" id="WP_262910543.1">
    <property type="nucleotide sequence ID" value="NZ_JAJJWI010000040.1"/>
</dbReference>
<gene>
    <name evidence="1" type="ORF">ACFSKU_21570</name>
</gene>
<sequence length="44" mass="4625">MIHEKGRPLLDMCLENGRTDALVPAGTAPGYAASASKPVEATRE</sequence>
<accession>A0ABW4X543</accession>